<protein>
    <submittedName>
        <fullName evidence="9">MATE family efflux transporter</fullName>
    </submittedName>
</protein>
<proteinExistence type="predicted"/>
<feature type="transmembrane region" description="Helical" evidence="8">
    <location>
        <begin position="186"/>
        <end position="206"/>
    </location>
</feature>
<evidence type="ECO:0000256" key="7">
    <source>
        <dbReference type="SAM" id="MobiDB-lite"/>
    </source>
</evidence>
<dbReference type="EMBL" id="PEBI01000002">
    <property type="protein sequence ID" value="PJM73372.1"/>
    <property type="molecule type" value="Genomic_DNA"/>
</dbReference>
<organism evidence="9 10">
    <name type="scientific">Bifidobacterium primatium</name>
    <dbReference type="NCBI Taxonomy" id="2045438"/>
    <lineage>
        <taxon>Bacteria</taxon>
        <taxon>Bacillati</taxon>
        <taxon>Actinomycetota</taxon>
        <taxon>Actinomycetes</taxon>
        <taxon>Bifidobacteriales</taxon>
        <taxon>Bifidobacteriaceae</taxon>
        <taxon>Bifidobacterium</taxon>
    </lineage>
</organism>
<dbReference type="InterPro" id="IPR002528">
    <property type="entry name" value="MATE_fam"/>
</dbReference>
<dbReference type="AlphaFoldDB" id="A0A2M9H975"/>
<evidence type="ECO:0000256" key="6">
    <source>
        <dbReference type="ARBA" id="ARBA00023136"/>
    </source>
</evidence>
<dbReference type="InterPro" id="IPR052031">
    <property type="entry name" value="Membrane_Transporter-Flippase"/>
</dbReference>
<keyword evidence="5 8" id="KW-1133">Transmembrane helix</keyword>
<evidence type="ECO:0000256" key="5">
    <source>
        <dbReference type="ARBA" id="ARBA00022989"/>
    </source>
</evidence>
<gene>
    <name evidence="9" type="ORF">CS006_04855</name>
</gene>
<dbReference type="NCBIfam" id="TIGR00797">
    <property type="entry name" value="matE"/>
    <property type="match status" value="1"/>
</dbReference>
<feature type="transmembrane region" description="Helical" evidence="8">
    <location>
        <begin position="35"/>
        <end position="55"/>
    </location>
</feature>
<dbReference type="PIRSF" id="PIRSF006603">
    <property type="entry name" value="DinF"/>
    <property type="match status" value="1"/>
</dbReference>
<feature type="transmembrane region" description="Helical" evidence="8">
    <location>
        <begin position="441"/>
        <end position="458"/>
    </location>
</feature>
<feature type="transmembrane region" description="Helical" evidence="8">
    <location>
        <begin position="416"/>
        <end position="435"/>
    </location>
</feature>
<feature type="transmembrane region" description="Helical" evidence="8">
    <location>
        <begin position="375"/>
        <end position="396"/>
    </location>
</feature>
<evidence type="ECO:0000313" key="9">
    <source>
        <dbReference type="EMBL" id="PJM73372.1"/>
    </source>
</evidence>
<feature type="transmembrane region" description="Helical" evidence="8">
    <location>
        <begin position="155"/>
        <end position="174"/>
    </location>
</feature>
<evidence type="ECO:0000256" key="4">
    <source>
        <dbReference type="ARBA" id="ARBA00022692"/>
    </source>
</evidence>
<comment type="caution">
    <text evidence="9">The sequence shown here is derived from an EMBL/GenBank/DDBJ whole genome shotgun (WGS) entry which is preliminary data.</text>
</comment>
<comment type="subcellular location">
    <subcellularLocation>
        <location evidence="1">Cell membrane</location>
        <topology evidence="1">Multi-pass membrane protein</topology>
    </subcellularLocation>
</comment>
<dbReference type="GO" id="GO:0042910">
    <property type="term" value="F:xenobiotic transmembrane transporter activity"/>
    <property type="evidence" value="ECO:0007669"/>
    <property type="project" value="InterPro"/>
</dbReference>
<dbReference type="GO" id="GO:0005886">
    <property type="term" value="C:plasma membrane"/>
    <property type="evidence" value="ECO:0007669"/>
    <property type="project" value="UniProtKB-SubCell"/>
</dbReference>
<feature type="transmembrane region" description="Helical" evidence="8">
    <location>
        <begin position="334"/>
        <end position="355"/>
    </location>
</feature>
<evidence type="ECO:0000256" key="2">
    <source>
        <dbReference type="ARBA" id="ARBA00022448"/>
    </source>
</evidence>
<evidence type="ECO:0000256" key="8">
    <source>
        <dbReference type="SAM" id="Phobius"/>
    </source>
</evidence>
<feature type="transmembrane region" description="Helical" evidence="8">
    <location>
        <begin position="116"/>
        <end position="135"/>
    </location>
</feature>
<dbReference type="GO" id="GO:0015297">
    <property type="term" value="F:antiporter activity"/>
    <property type="evidence" value="ECO:0007669"/>
    <property type="project" value="InterPro"/>
</dbReference>
<evidence type="ECO:0000256" key="1">
    <source>
        <dbReference type="ARBA" id="ARBA00004651"/>
    </source>
</evidence>
<evidence type="ECO:0000256" key="3">
    <source>
        <dbReference type="ARBA" id="ARBA00022475"/>
    </source>
</evidence>
<feature type="transmembrane region" description="Helical" evidence="8">
    <location>
        <begin position="75"/>
        <end position="95"/>
    </location>
</feature>
<name>A0A2M9H975_9BIFI</name>
<keyword evidence="10" id="KW-1185">Reference proteome</keyword>
<dbReference type="Proteomes" id="UP000229095">
    <property type="component" value="Unassembled WGS sequence"/>
</dbReference>
<keyword evidence="3" id="KW-1003">Cell membrane</keyword>
<feature type="compositionally biased region" description="Polar residues" evidence="7">
    <location>
        <begin position="1"/>
        <end position="15"/>
    </location>
</feature>
<evidence type="ECO:0000313" key="10">
    <source>
        <dbReference type="Proteomes" id="UP000229095"/>
    </source>
</evidence>
<dbReference type="Pfam" id="PF01554">
    <property type="entry name" value="MatE"/>
    <property type="match status" value="2"/>
</dbReference>
<feature type="region of interest" description="Disordered" evidence="7">
    <location>
        <begin position="1"/>
        <end position="22"/>
    </location>
</feature>
<reference evidence="9 10" key="1">
    <citation type="submission" date="2017-10" db="EMBL/GenBank/DDBJ databases">
        <title>Draft genome sequences of strains TRE 1, TRE 9, TRE H and TRI 7, isolated from tamarins, belonging to four potential novel Bifidobacterium species.</title>
        <authorList>
            <person name="Mattarelli P."/>
            <person name="Modesto M."/>
            <person name="Puglisi E."/>
            <person name="Morelli L."/>
            <person name="Spezio C."/>
            <person name="Bonetti A."/>
            <person name="Sandri C."/>
        </authorList>
    </citation>
    <scope>NUCLEOTIDE SEQUENCE [LARGE SCALE GENOMIC DNA]</scope>
    <source>
        <strain evidence="10">TRE1</strain>
    </source>
</reference>
<keyword evidence="2" id="KW-0813">Transport</keyword>
<dbReference type="PANTHER" id="PTHR43549">
    <property type="entry name" value="MULTIDRUG RESISTANCE PROTEIN YPNP-RELATED"/>
    <property type="match status" value="1"/>
</dbReference>
<keyword evidence="4 8" id="KW-0812">Transmembrane</keyword>
<sequence>MSAKPTNNRKTANNTPKDRAESTVDLTVGRPLVRILVFSIPLILGTLFQQLYSFADAVIVGRLIGDDALGAVGATYSLNFLILGFVQGACIGFSIPAAQSFGAKDERDFRRFMWNGVWLGAIMSVIFTASMTLLARPLLAFIDTPAELMGMAVEYIVVIFLGIPSAVLYNHSAALMRSAGDSKHPFYFLLVSCVVNVVLNYVFIGIVGMGVIGSALATVIGQTLSAVLNCWWAFTRIPIFRIRRDEMRWSRHHIARLCYVGLPMGFEHSVCAVGAVAMQGAINSLGAAMVTAQTAGERIRQMFTLPMESVGMAIATYAGQNYGARRLDRIRLGLRDGVIIQASYCVVSWVVIFLFKEPMCRFVLGDARPEVMDAAVEYLFIMSCFFLLHGSLMIFLNTLQGMGYSTQAIISGFGELAGRCLGGWLTVAGGGYLLVCLSNPMAWAFALTYCVVMVTVVLRRASGQFSSAGVETADMGESGVEAVAA</sequence>
<dbReference type="PANTHER" id="PTHR43549:SF3">
    <property type="entry name" value="MULTIDRUG RESISTANCE PROTEIN YPNP-RELATED"/>
    <property type="match status" value="1"/>
</dbReference>
<dbReference type="RefSeq" id="WP_100510662.1">
    <property type="nucleotide sequence ID" value="NZ_PEBI01000002.1"/>
</dbReference>
<dbReference type="CDD" id="cd13138">
    <property type="entry name" value="MATE_yoeA_like"/>
    <property type="match status" value="1"/>
</dbReference>
<keyword evidence="6 8" id="KW-0472">Membrane</keyword>
<dbReference type="InterPro" id="IPR048279">
    <property type="entry name" value="MdtK-like"/>
</dbReference>
<feature type="transmembrane region" description="Helical" evidence="8">
    <location>
        <begin position="212"/>
        <end position="234"/>
    </location>
</feature>
<accession>A0A2M9H975</accession>
<dbReference type="OrthoDB" id="9806302at2"/>